<keyword evidence="1" id="KW-1185">Reference proteome</keyword>
<gene>
    <name evidence="2" type="primary">LOC125177775</name>
</gene>
<evidence type="ECO:0000313" key="1">
    <source>
        <dbReference type="Proteomes" id="UP000694843"/>
    </source>
</evidence>
<evidence type="ECO:0000313" key="2">
    <source>
        <dbReference type="RefSeq" id="XP_047736113.1"/>
    </source>
</evidence>
<sequence>MCTSRHTLTEHNPPLLYDLSVDPGERWNIANDTSRQPLLMNLTAWRTQHMADMTWMTSATQDHEERSQPCCTDRLCNPYPACCDCPDK</sequence>
<dbReference type="Gene3D" id="3.30.1120.10">
    <property type="match status" value="1"/>
</dbReference>
<dbReference type="GeneID" id="125177775"/>
<proteinExistence type="predicted"/>
<dbReference type="RefSeq" id="XP_047736113.1">
    <property type="nucleotide sequence ID" value="XM_047880157.1"/>
</dbReference>
<reference evidence="2" key="1">
    <citation type="submission" date="2025-08" db="UniProtKB">
        <authorList>
            <consortium name="RefSeq"/>
        </authorList>
    </citation>
    <scope>IDENTIFICATION</scope>
    <source>
        <tissue evidence="2">Whole organism</tissue>
    </source>
</reference>
<accession>A0A979FGQ6</accession>
<dbReference type="OrthoDB" id="103349at2759"/>
<protein>
    <submittedName>
        <fullName evidence="2">Arylsulfatase A-like</fullName>
    </submittedName>
</protein>
<dbReference type="AlphaFoldDB" id="A0A979FGQ6"/>
<dbReference type="Proteomes" id="UP000694843">
    <property type="component" value="Unplaced"/>
</dbReference>
<dbReference type="InterPro" id="IPR017850">
    <property type="entry name" value="Alkaline_phosphatase_core_sf"/>
</dbReference>
<name>A0A979FGQ6_HYAAZ</name>
<dbReference type="Pfam" id="PF14707">
    <property type="entry name" value="Sulfatase_C"/>
    <property type="match status" value="1"/>
</dbReference>
<organism evidence="1 2">
    <name type="scientific">Hyalella azteca</name>
    <name type="common">Amphipod</name>
    <dbReference type="NCBI Taxonomy" id="294128"/>
    <lineage>
        <taxon>Eukaryota</taxon>
        <taxon>Metazoa</taxon>
        <taxon>Ecdysozoa</taxon>
        <taxon>Arthropoda</taxon>
        <taxon>Crustacea</taxon>
        <taxon>Multicrustacea</taxon>
        <taxon>Malacostraca</taxon>
        <taxon>Eumalacostraca</taxon>
        <taxon>Peracarida</taxon>
        <taxon>Amphipoda</taxon>
        <taxon>Senticaudata</taxon>
        <taxon>Talitrida</taxon>
        <taxon>Talitroidea</taxon>
        <taxon>Hyalellidae</taxon>
        <taxon>Hyalella</taxon>
    </lineage>
</organism>
<dbReference type="SUPFAM" id="SSF53649">
    <property type="entry name" value="Alkaline phosphatase-like"/>
    <property type="match status" value="1"/>
</dbReference>
<dbReference type="KEGG" id="hazt:125177775"/>